<dbReference type="Proteomes" id="UP000306973">
    <property type="component" value="Unassembled WGS sequence"/>
</dbReference>
<evidence type="ECO:0008006" key="3">
    <source>
        <dbReference type="Google" id="ProtNLM"/>
    </source>
</evidence>
<reference evidence="1 2" key="1">
    <citation type="journal article" date="2007" name="Int. J. Syst. Evol. Microbiol.">
        <title>Halomonas saccharevitans sp. nov., Halomonas arcis sp. nov. and Halomonas subterranea sp. nov., halophilic bacteria isolated from hypersaline environments of China.</title>
        <authorList>
            <person name="Xu X.W."/>
            <person name="Wu Y.H."/>
            <person name="Zhou Z."/>
            <person name="Wang C.S."/>
            <person name="Zhou Y.G."/>
            <person name="Zhang H.B."/>
            <person name="Wang Y."/>
            <person name="Wu M."/>
        </authorList>
    </citation>
    <scope>NUCLEOTIDE SEQUENCE [LARGE SCALE GENOMIC DNA]</scope>
    <source>
        <strain evidence="1 2">TBZ3</strain>
    </source>
</reference>
<gene>
    <name evidence="1" type="ORF">FEI13_18625</name>
</gene>
<comment type="caution">
    <text evidence="1">The sequence shown here is derived from an EMBL/GenBank/DDBJ whole genome shotgun (WGS) entry which is preliminary data.</text>
</comment>
<organism evidence="1 2">
    <name type="scientific">Halomonas urmiana</name>
    <dbReference type="NCBI Taxonomy" id="490901"/>
    <lineage>
        <taxon>Bacteria</taxon>
        <taxon>Pseudomonadati</taxon>
        <taxon>Pseudomonadota</taxon>
        <taxon>Gammaproteobacteria</taxon>
        <taxon>Oceanospirillales</taxon>
        <taxon>Halomonadaceae</taxon>
        <taxon>Halomonas</taxon>
    </lineage>
</organism>
<dbReference type="AlphaFoldDB" id="A0A5R8M5F8"/>
<evidence type="ECO:0000313" key="2">
    <source>
        <dbReference type="Proteomes" id="UP000306973"/>
    </source>
</evidence>
<accession>A0A5R8M5F8</accession>
<sequence>MKKRWNGAVDLNPDDSFAAAGKSYLDYYYELFQLRGQSAHSFGSIPFELTRQLTIEAQSFAWEVLVAYFRKHSLSVEDAAEDLELNLELVESEPENWSTPLTAESKDEIGFLREPG</sequence>
<name>A0A5R8M5F8_9GAMM</name>
<proteinExistence type="predicted"/>
<dbReference type="EMBL" id="VBUI01000055">
    <property type="protein sequence ID" value="TLF44796.1"/>
    <property type="molecule type" value="Genomic_DNA"/>
</dbReference>
<protein>
    <recommendedName>
        <fullName evidence="3">RiboL-PSP-HEPN domain-containing protein</fullName>
    </recommendedName>
</protein>
<keyword evidence="2" id="KW-1185">Reference proteome</keyword>
<evidence type="ECO:0000313" key="1">
    <source>
        <dbReference type="EMBL" id="TLF44796.1"/>
    </source>
</evidence>